<sequence length="183" mass="20034">MEVGAPAKPICLAVPKSHVVCHITPPDDEPIAPKPARKNVYSLSPSSRSPSPSRRSSPRTSFLQDAYRALTGTKSTTLMPPAPPSVADQAKHQTSCLLDVPKDGQFRNRSKSLDDGTRKAQLGAVTGSARLDSGDAYKIFESILREGICIEKNRFRLRTDGVLCSSELPKLYLEYCAPRRRNV</sequence>
<organism evidence="2">
    <name type="scientific">Sipha flava</name>
    <name type="common">yellow sugarcane aphid</name>
    <dbReference type="NCBI Taxonomy" id="143950"/>
    <lineage>
        <taxon>Eukaryota</taxon>
        <taxon>Metazoa</taxon>
        <taxon>Ecdysozoa</taxon>
        <taxon>Arthropoda</taxon>
        <taxon>Hexapoda</taxon>
        <taxon>Insecta</taxon>
        <taxon>Pterygota</taxon>
        <taxon>Neoptera</taxon>
        <taxon>Paraneoptera</taxon>
        <taxon>Hemiptera</taxon>
        <taxon>Sternorrhyncha</taxon>
        <taxon>Aphidomorpha</taxon>
        <taxon>Aphidoidea</taxon>
        <taxon>Aphididae</taxon>
        <taxon>Sipha</taxon>
    </lineage>
</organism>
<reference evidence="2" key="1">
    <citation type="submission" date="2018-04" db="EMBL/GenBank/DDBJ databases">
        <title>Transcriptome assembly of Sipha flava.</title>
        <authorList>
            <person name="Scully E.D."/>
            <person name="Geib S.M."/>
            <person name="Palmer N.A."/>
            <person name="Koch K."/>
            <person name="Bradshaw J."/>
            <person name="Heng-Moss T."/>
            <person name="Sarath G."/>
        </authorList>
    </citation>
    <scope>NUCLEOTIDE SEQUENCE</scope>
</reference>
<dbReference type="EMBL" id="GGMS01002615">
    <property type="protein sequence ID" value="MBY71818.1"/>
    <property type="molecule type" value="Transcribed_RNA"/>
</dbReference>
<evidence type="ECO:0000313" key="2">
    <source>
        <dbReference type="EMBL" id="MBY71818.1"/>
    </source>
</evidence>
<accession>A0A2S2Q217</accession>
<dbReference type="AlphaFoldDB" id="A0A2S2Q217"/>
<proteinExistence type="predicted"/>
<name>A0A2S2Q217_9HEMI</name>
<evidence type="ECO:0000256" key="1">
    <source>
        <dbReference type="SAM" id="MobiDB-lite"/>
    </source>
</evidence>
<gene>
    <name evidence="2" type="ORF">g.33058</name>
</gene>
<protein>
    <submittedName>
        <fullName evidence="2">Uncharacterized protein</fullName>
    </submittedName>
</protein>
<feature type="compositionally biased region" description="Low complexity" evidence="1">
    <location>
        <begin position="44"/>
        <end position="59"/>
    </location>
</feature>
<feature type="region of interest" description="Disordered" evidence="1">
    <location>
        <begin position="24"/>
        <end position="61"/>
    </location>
</feature>